<dbReference type="AlphaFoldDB" id="A0A8H4RN98"/>
<evidence type="ECO:0000259" key="2">
    <source>
        <dbReference type="Pfam" id="PF06985"/>
    </source>
</evidence>
<feature type="domain" description="Heterokaryon incompatibility" evidence="2">
    <location>
        <begin position="98"/>
        <end position="246"/>
    </location>
</feature>
<organism evidence="3 4">
    <name type="scientific">Cudoniella acicularis</name>
    <dbReference type="NCBI Taxonomy" id="354080"/>
    <lineage>
        <taxon>Eukaryota</taxon>
        <taxon>Fungi</taxon>
        <taxon>Dikarya</taxon>
        <taxon>Ascomycota</taxon>
        <taxon>Pezizomycotina</taxon>
        <taxon>Leotiomycetes</taxon>
        <taxon>Helotiales</taxon>
        <taxon>Tricladiaceae</taxon>
        <taxon>Cudoniella</taxon>
    </lineage>
</organism>
<dbReference type="Proteomes" id="UP000566819">
    <property type="component" value="Unassembled WGS sequence"/>
</dbReference>
<evidence type="ECO:0000313" key="4">
    <source>
        <dbReference type="Proteomes" id="UP000566819"/>
    </source>
</evidence>
<dbReference type="Pfam" id="PF06985">
    <property type="entry name" value="HET"/>
    <property type="match status" value="1"/>
</dbReference>
<accession>A0A8H4RN98</accession>
<dbReference type="EMBL" id="JAAMPI010000290">
    <property type="protein sequence ID" value="KAF4633092.1"/>
    <property type="molecule type" value="Genomic_DNA"/>
</dbReference>
<name>A0A8H4RN98_9HELO</name>
<evidence type="ECO:0000313" key="3">
    <source>
        <dbReference type="EMBL" id="KAF4633092.1"/>
    </source>
</evidence>
<dbReference type="PANTHER" id="PTHR24148:SF64">
    <property type="entry name" value="HETEROKARYON INCOMPATIBILITY DOMAIN-CONTAINING PROTEIN"/>
    <property type="match status" value="1"/>
</dbReference>
<comment type="caution">
    <text evidence="3">The sequence shown here is derived from an EMBL/GenBank/DDBJ whole genome shotgun (WGS) entry which is preliminary data.</text>
</comment>
<dbReference type="OrthoDB" id="3553147at2759"/>
<proteinExistence type="predicted"/>
<keyword evidence="4" id="KW-1185">Reference proteome</keyword>
<dbReference type="InterPro" id="IPR010730">
    <property type="entry name" value="HET"/>
</dbReference>
<gene>
    <name evidence="3" type="ORF">G7Y89_g5033</name>
</gene>
<sequence>MSDPGGGQGSAQPPAKGNDAKPKGKTRSRWLKKGLAAISEKLNVVSIAPTKRQPATTLQHVTHSLKDHEIRLVHLQPRAISDEIKCSLVTIKLDDAQYEALSYEWGPVSPELPLIMNESWIDVRENLWWALHHLQLENETRVLWIDALCINQQDTAERNHQVTQMGKIYSSATRCIAWIGRERVIRDSIFQVDDCELAIEFIKKYQTRKHKGDFSKGFSPSSRQEHDSFEFLCRRRYWTRLWIIQEILLSSDVVVQCGSHEVSWQALSNIFNSFEILHASYQFSISQSAPFRLNQHSNTRRNTNEGEYKKAPSPLADVVLQFKDAQCEDPRDTVFGLLSLARVCCREAVPANYSTSPEEICTTLLLHHIAFHLDMMQNSHDTIADIQEICHTIVFNSKPKDTSRRFDTSIASASMKAVTASNNLGDLGGTPAGKVIWLVPALEVKWAFQRPQSSYSSHPGAATTTSPKVTPPFNQLQELLKIFMDNVCEEPDDWVERRGERKDPLAANQRKANTYNIGVKIRATHLFLTDMGYSGITGSHAKLGNVARKQQKGSGFNCYISFQPPEHIRFLTEEDWDEDGICLPPQTTFLELLSWII</sequence>
<evidence type="ECO:0000256" key="1">
    <source>
        <dbReference type="SAM" id="MobiDB-lite"/>
    </source>
</evidence>
<dbReference type="InterPro" id="IPR052895">
    <property type="entry name" value="HetReg/Transcr_Mod"/>
</dbReference>
<dbReference type="PANTHER" id="PTHR24148">
    <property type="entry name" value="ANKYRIN REPEAT DOMAIN-CONTAINING PROTEIN 39 HOMOLOG-RELATED"/>
    <property type="match status" value="1"/>
</dbReference>
<reference evidence="3 4" key="1">
    <citation type="submission" date="2020-03" db="EMBL/GenBank/DDBJ databases">
        <title>Draft Genome Sequence of Cudoniella acicularis.</title>
        <authorList>
            <person name="Buettner E."/>
            <person name="Kellner H."/>
        </authorList>
    </citation>
    <scope>NUCLEOTIDE SEQUENCE [LARGE SCALE GENOMIC DNA]</scope>
    <source>
        <strain evidence="3 4">DSM 108380</strain>
    </source>
</reference>
<protein>
    <recommendedName>
        <fullName evidence="2">Heterokaryon incompatibility domain-containing protein</fullName>
    </recommendedName>
</protein>
<feature type="region of interest" description="Disordered" evidence="1">
    <location>
        <begin position="1"/>
        <end position="27"/>
    </location>
</feature>